<dbReference type="PANTHER" id="PTHR37422:SF13">
    <property type="entry name" value="LIPOPOLYSACCHARIDE BIOSYNTHESIS PROTEIN PA4999-RELATED"/>
    <property type="match status" value="1"/>
</dbReference>
<feature type="transmembrane region" description="Helical" evidence="1">
    <location>
        <begin position="109"/>
        <end position="127"/>
    </location>
</feature>
<feature type="transmembrane region" description="Helical" evidence="1">
    <location>
        <begin position="182"/>
        <end position="206"/>
    </location>
</feature>
<feature type="transmembrane region" description="Helical" evidence="1">
    <location>
        <begin position="388"/>
        <end position="409"/>
    </location>
</feature>
<keyword evidence="2" id="KW-0436">Ligase</keyword>
<accession>A0A517YA71</accession>
<keyword evidence="1" id="KW-0472">Membrane</keyword>
<feature type="transmembrane region" description="Helical" evidence="1">
    <location>
        <begin position="24"/>
        <end position="45"/>
    </location>
</feature>
<sequence length="453" mass="48580">MIETSPAFVGSTPEQAYRRPLQSFGHNLAVLLVMAYGLLVPLIVVPIGGERFGLCEPLMLPCLLALCLVALQSAPKLHHLAMAMFLVAAMLSLVQIVDGEMLLGSAKRWLRLLAIVSPFFLSLILPVTDKLIVQGLRAFFVGGAAAIVCGFFIYWLQIPIYADSQKLWLANGQAPVLRASGLVGDTASFGHLISLWCLLAIGSLWLDHSPGRTWKSAAVLAVVAYAVLVSSSRAALLNVVGGLWTLWMLSHSNSRAHRNGIVVAGMLLTIAFVALSLRSMVGSGEPGGALAGSLDRFLGSEQTTANGFASGRLESWSSYLFECSEYLLLGTGYKTAHLVVPGHFADNALLGVVVETGLPGLFCMLLLLAAIFYGLWRQHQQGNRFGTLLLAVWVGQMLHGLTADTFTLWTTMPELYLLTGLVLQMKPAVEINQEASPWTAAPSSCDSLSTISG</sequence>
<dbReference type="GO" id="GO:0016874">
    <property type="term" value="F:ligase activity"/>
    <property type="evidence" value="ECO:0007669"/>
    <property type="project" value="UniProtKB-KW"/>
</dbReference>
<dbReference type="KEGG" id="aagg:ETAA8_22130"/>
<evidence type="ECO:0000256" key="1">
    <source>
        <dbReference type="SAM" id="Phobius"/>
    </source>
</evidence>
<dbReference type="GO" id="GO:0016020">
    <property type="term" value="C:membrane"/>
    <property type="evidence" value="ECO:0007669"/>
    <property type="project" value="UniProtKB-SubCell"/>
</dbReference>
<feature type="transmembrane region" description="Helical" evidence="1">
    <location>
        <begin position="357"/>
        <end position="376"/>
    </location>
</feature>
<name>A0A517YA71_9BACT</name>
<dbReference type="OrthoDB" id="9839994at2"/>
<keyword evidence="1" id="KW-0812">Transmembrane</keyword>
<feature type="transmembrane region" description="Helical" evidence="1">
    <location>
        <begin position="259"/>
        <end position="277"/>
    </location>
</feature>
<evidence type="ECO:0000313" key="2">
    <source>
        <dbReference type="EMBL" id="QDU27129.1"/>
    </source>
</evidence>
<protein>
    <submittedName>
        <fullName evidence="2">O-Antigen ligase</fullName>
    </submittedName>
</protein>
<gene>
    <name evidence="2" type="ORF">ETAA8_22130</name>
</gene>
<dbReference type="EMBL" id="CP036274">
    <property type="protein sequence ID" value="QDU27129.1"/>
    <property type="molecule type" value="Genomic_DNA"/>
</dbReference>
<feature type="transmembrane region" description="Helical" evidence="1">
    <location>
        <begin position="77"/>
        <end position="97"/>
    </location>
</feature>
<feature type="transmembrane region" description="Helical" evidence="1">
    <location>
        <begin position="139"/>
        <end position="161"/>
    </location>
</feature>
<dbReference type="PANTHER" id="PTHR37422">
    <property type="entry name" value="TEICHURONIC ACID BIOSYNTHESIS PROTEIN TUAE"/>
    <property type="match status" value="1"/>
</dbReference>
<dbReference type="InterPro" id="IPR051533">
    <property type="entry name" value="WaaL-like"/>
</dbReference>
<keyword evidence="3" id="KW-1185">Reference proteome</keyword>
<dbReference type="Proteomes" id="UP000315017">
    <property type="component" value="Chromosome"/>
</dbReference>
<feature type="transmembrane region" description="Helical" evidence="1">
    <location>
        <begin position="52"/>
        <end position="71"/>
    </location>
</feature>
<feature type="transmembrane region" description="Helical" evidence="1">
    <location>
        <begin position="218"/>
        <end position="247"/>
    </location>
</feature>
<keyword evidence="1" id="KW-1133">Transmembrane helix</keyword>
<proteinExistence type="predicted"/>
<dbReference type="RefSeq" id="WP_145088002.1">
    <property type="nucleotide sequence ID" value="NZ_CP036274.1"/>
</dbReference>
<organism evidence="2 3">
    <name type="scientific">Anatilimnocola aggregata</name>
    <dbReference type="NCBI Taxonomy" id="2528021"/>
    <lineage>
        <taxon>Bacteria</taxon>
        <taxon>Pseudomonadati</taxon>
        <taxon>Planctomycetota</taxon>
        <taxon>Planctomycetia</taxon>
        <taxon>Pirellulales</taxon>
        <taxon>Pirellulaceae</taxon>
        <taxon>Anatilimnocola</taxon>
    </lineage>
</organism>
<dbReference type="AlphaFoldDB" id="A0A517YA71"/>
<reference evidence="2 3" key="1">
    <citation type="submission" date="2019-02" db="EMBL/GenBank/DDBJ databases">
        <title>Deep-cultivation of Planctomycetes and their phenomic and genomic characterization uncovers novel biology.</title>
        <authorList>
            <person name="Wiegand S."/>
            <person name="Jogler M."/>
            <person name="Boedeker C."/>
            <person name="Pinto D."/>
            <person name="Vollmers J."/>
            <person name="Rivas-Marin E."/>
            <person name="Kohn T."/>
            <person name="Peeters S.H."/>
            <person name="Heuer A."/>
            <person name="Rast P."/>
            <person name="Oberbeckmann S."/>
            <person name="Bunk B."/>
            <person name="Jeske O."/>
            <person name="Meyerdierks A."/>
            <person name="Storesund J.E."/>
            <person name="Kallscheuer N."/>
            <person name="Luecker S."/>
            <person name="Lage O.M."/>
            <person name="Pohl T."/>
            <person name="Merkel B.J."/>
            <person name="Hornburger P."/>
            <person name="Mueller R.-W."/>
            <person name="Bruemmer F."/>
            <person name="Labrenz M."/>
            <person name="Spormann A.M."/>
            <person name="Op den Camp H."/>
            <person name="Overmann J."/>
            <person name="Amann R."/>
            <person name="Jetten M.S.M."/>
            <person name="Mascher T."/>
            <person name="Medema M.H."/>
            <person name="Devos D.P."/>
            <person name="Kaster A.-K."/>
            <person name="Ovreas L."/>
            <person name="Rohde M."/>
            <person name="Galperin M.Y."/>
            <person name="Jogler C."/>
        </authorList>
    </citation>
    <scope>NUCLEOTIDE SEQUENCE [LARGE SCALE GENOMIC DNA]</scope>
    <source>
        <strain evidence="2 3">ETA_A8</strain>
    </source>
</reference>
<evidence type="ECO:0000313" key="3">
    <source>
        <dbReference type="Proteomes" id="UP000315017"/>
    </source>
</evidence>